<sequence length="261" mass="29047">MAASSITAPLKRAEPLVRSVQSCFRNAVMYSADKATATSLSSSPQMVVVFTWIGAKEKYAHKFVNSWTRRGFNVLHITTPVMDLVRPKTGTEVTASRVIDYLAKNDQYKVILHGISVGGYLGQRVVMGLQGTDLLYSKWADLSCFYETADFIAKAPASSPTFFMHSLADKVGNFNTIGKSLPSLARGSPVYKMVIPEHEQIKHVALFRNMGEDVYMSCITRFLLNNKFSVIRPEVLCEIAPDSEEVRIYHERTKPVLPASS</sequence>
<dbReference type="PANTHER" id="PTHR20908:SF1">
    <property type="entry name" value="LD15586P"/>
    <property type="match status" value="1"/>
</dbReference>
<dbReference type="SUPFAM" id="SSF53474">
    <property type="entry name" value="alpha/beta-Hydrolases"/>
    <property type="match status" value="1"/>
</dbReference>
<organism evidence="1 2">
    <name type="scientific">Armadillidium nasatum</name>
    <dbReference type="NCBI Taxonomy" id="96803"/>
    <lineage>
        <taxon>Eukaryota</taxon>
        <taxon>Metazoa</taxon>
        <taxon>Ecdysozoa</taxon>
        <taxon>Arthropoda</taxon>
        <taxon>Crustacea</taxon>
        <taxon>Multicrustacea</taxon>
        <taxon>Malacostraca</taxon>
        <taxon>Eumalacostraca</taxon>
        <taxon>Peracarida</taxon>
        <taxon>Isopoda</taxon>
        <taxon>Oniscidea</taxon>
        <taxon>Crinocheta</taxon>
        <taxon>Armadillidiidae</taxon>
        <taxon>Armadillidium</taxon>
    </lineage>
</organism>
<comment type="caution">
    <text evidence="1">The sequence shown here is derived from an EMBL/GenBank/DDBJ whole genome shotgun (WGS) entry which is preliminary data.</text>
</comment>
<dbReference type="Proteomes" id="UP000326759">
    <property type="component" value="Unassembled WGS sequence"/>
</dbReference>
<gene>
    <name evidence="1" type="ORF">Anas_00672</name>
</gene>
<dbReference type="OrthoDB" id="77878at2759"/>
<dbReference type="InterPro" id="IPR008547">
    <property type="entry name" value="DUF829_TMEM53"/>
</dbReference>
<evidence type="ECO:0000313" key="2">
    <source>
        <dbReference type="Proteomes" id="UP000326759"/>
    </source>
</evidence>
<proteinExistence type="predicted"/>
<dbReference type="InterPro" id="IPR029058">
    <property type="entry name" value="AB_hydrolase_fold"/>
</dbReference>
<dbReference type="AlphaFoldDB" id="A0A5N5TKF7"/>
<name>A0A5N5TKF7_9CRUS</name>
<protein>
    <recommendedName>
        <fullName evidence="3">Transmembrane protein</fullName>
    </recommendedName>
</protein>
<accession>A0A5N5TKF7</accession>
<dbReference type="PANTHER" id="PTHR20908">
    <property type="entry name" value="LD15586P"/>
    <property type="match status" value="1"/>
</dbReference>
<dbReference type="EMBL" id="SEYY01000712">
    <property type="protein sequence ID" value="KAB7506653.1"/>
    <property type="molecule type" value="Genomic_DNA"/>
</dbReference>
<dbReference type="Gene3D" id="3.40.50.1820">
    <property type="entry name" value="alpha/beta hydrolase"/>
    <property type="match status" value="1"/>
</dbReference>
<keyword evidence="2" id="KW-1185">Reference proteome</keyword>
<dbReference type="GO" id="GO:0017171">
    <property type="term" value="F:serine hydrolase activity"/>
    <property type="evidence" value="ECO:0007669"/>
    <property type="project" value="TreeGrafter"/>
</dbReference>
<evidence type="ECO:0008006" key="3">
    <source>
        <dbReference type="Google" id="ProtNLM"/>
    </source>
</evidence>
<dbReference type="Pfam" id="PF05705">
    <property type="entry name" value="DUF829"/>
    <property type="match status" value="1"/>
</dbReference>
<reference evidence="1 2" key="1">
    <citation type="journal article" date="2019" name="PLoS Biol.">
        <title>Sex chromosomes control vertical transmission of feminizing Wolbachia symbionts in an isopod.</title>
        <authorList>
            <person name="Becking T."/>
            <person name="Chebbi M.A."/>
            <person name="Giraud I."/>
            <person name="Moumen B."/>
            <person name="Laverre T."/>
            <person name="Caubet Y."/>
            <person name="Peccoud J."/>
            <person name="Gilbert C."/>
            <person name="Cordaux R."/>
        </authorList>
    </citation>
    <scope>NUCLEOTIDE SEQUENCE [LARGE SCALE GENOMIC DNA]</scope>
    <source>
        <strain evidence="1">ANa2</strain>
        <tissue evidence="1">Whole body excluding digestive tract and cuticle</tissue>
    </source>
</reference>
<evidence type="ECO:0000313" key="1">
    <source>
        <dbReference type="EMBL" id="KAB7506653.1"/>
    </source>
</evidence>